<organism evidence="1 2">
    <name type="scientific">Araneus ventricosus</name>
    <name type="common">Orbweaver spider</name>
    <name type="synonym">Epeira ventricosa</name>
    <dbReference type="NCBI Taxonomy" id="182803"/>
    <lineage>
        <taxon>Eukaryota</taxon>
        <taxon>Metazoa</taxon>
        <taxon>Ecdysozoa</taxon>
        <taxon>Arthropoda</taxon>
        <taxon>Chelicerata</taxon>
        <taxon>Arachnida</taxon>
        <taxon>Araneae</taxon>
        <taxon>Araneomorphae</taxon>
        <taxon>Entelegynae</taxon>
        <taxon>Araneoidea</taxon>
        <taxon>Araneidae</taxon>
        <taxon>Araneus</taxon>
    </lineage>
</organism>
<evidence type="ECO:0000313" key="2">
    <source>
        <dbReference type="Proteomes" id="UP000499080"/>
    </source>
</evidence>
<dbReference type="EMBL" id="BGPR01000012">
    <property type="protein sequence ID" value="GBL77571.1"/>
    <property type="molecule type" value="Genomic_DNA"/>
</dbReference>
<dbReference type="AlphaFoldDB" id="A0A4Y2ACJ1"/>
<evidence type="ECO:0000313" key="1">
    <source>
        <dbReference type="EMBL" id="GBL77571.1"/>
    </source>
</evidence>
<dbReference type="Proteomes" id="UP000499080">
    <property type="component" value="Unassembled WGS sequence"/>
</dbReference>
<sequence>MTGIAVEMKHKIIEKRHQGVSVAGQARTCNRFTSTICNILKNMIEQTDASEVVTRMSTGNGYVFSTTSGKVASHMVKRKAMATLFNENIICEKAKEIFEASAETNISRQLSSKKIIRHYK</sequence>
<accession>A0A4Y2ACJ1</accession>
<gene>
    <name evidence="1" type="ORF">AVEN_41934_1</name>
</gene>
<protein>
    <submittedName>
        <fullName evidence="1">Uncharacterized protein</fullName>
    </submittedName>
</protein>
<comment type="caution">
    <text evidence="1">The sequence shown here is derived from an EMBL/GenBank/DDBJ whole genome shotgun (WGS) entry which is preliminary data.</text>
</comment>
<reference evidence="1 2" key="1">
    <citation type="journal article" date="2019" name="Sci. Rep.">
        <title>Orb-weaving spider Araneus ventricosus genome elucidates the spidroin gene catalogue.</title>
        <authorList>
            <person name="Kono N."/>
            <person name="Nakamura H."/>
            <person name="Ohtoshi R."/>
            <person name="Moran D.A.P."/>
            <person name="Shinohara A."/>
            <person name="Yoshida Y."/>
            <person name="Fujiwara M."/>
            <person name="Mori M."/>
            <person name="Tomita M."/>
            <person name="Arakawa K."/>
        </authorList>
    </citation>
    <scope>NUCLEOTIDE SEQUENCE [LARGE SCALE GENOMIC DNA]</scope>
</reference>
<name>A0A4Y2ACJ1_ARAVE</name>
<proteinExistence type="predicted"/>
<keyword evidence="2" id="KW-1185">Reference proteome</keyword>